<reference evidence="1 2" key="1">
    <citation type="submission" date="2010-02" db="EMBL/GenBank/DDBJ databases">
        <authorList>
            <person name="Weinstock G."/>
            <person name="Sodergren E."/>
            <person name="Clifton S."/>
            <person name="Fulton L."/>
            <person name="Fulton B."/>
            <person name="Courtney L."/>
            <person name="Fronick C."/>
            <person name="Harrison M."/>
            <person name="Strong C."/>
            <person name="Farmer C."/>
            <person name="Delahaunty K."/>
            <person name="Markovic C."/>
            <person name="Hall O."/>
            <person name="Minx P."/>
            <person name="Tomlinson C."/>
            <person name="Mitreva M."/>
            <person name="Nelson J."/>
            <person name="Hou S."/>
            <person name="Wollam A."/>
            <person name="Pepin K.H."/>
            <person name="Johnson M."/>
            <person name="Bhonagiri V."/>
            <person name="Zhang X."/>
            <person name="Suruliraj S."/>
            <person name="Warren W."/>
            <person name="Chinwalla A."/>
            <person name="Mardis E.R."/>
            <person name="Wilson R.K."/>
        </authorList>
    </citation>
    <scope>NUCLEOTIDE SEQUENCE [LARGE SCALE GENOMIC DNA]</scope>
    <source>
        <strain evidence="1 2">ATCC 29315</strain>
    </source>
</reference>
<evidence type="ECO:0000313" key="2">
    <source>
        <dbReference type="Proteomes" id="UP000005536"/>
    </source>
</evidence>
<organism evidence="1 2">
    <name type="scientific">Neisseria elongata subsp. glycolytica ATCC 29315</name>
    <dbReference type="NCBI Taxonomy" id="546263"/>
    <lineage>
        <taxon>Bacteria</taxon>
        <taxon>Pseudomonadati</taxon>
        <taxon>Pseudomonadota</taxon>
        <taxon>Betaproteobacteria</taxon>
        <taxon>Neisseriales</taxon>
        <taxon>Neisseriaceae</taxon>
        <taxon>Neisseria</taxon>
    </lineage>
</organism>
<feature type="non-terminal residue" evidence="1">
    <location>
        <position position="1"/>
    </location>
</feature>
<accession>D4DRW3</accession>
<evidence type="ECO:0000313" key="1">
    <source>
        <dbReference type="EMBL" id="EFE49423.1"/>
    </source>
</evidence>
<comment type="caution">
    <text evidence="1">The sequence shown here is derived from an EMBL/GenBank/DDBJ whole genome shotgun (WGS) entry which is preliminary data.</text>
</comment>
<gene>
    <name evidence="1" type="ORF">NEIELOOT_01806</name>
</gene>
<dbReference type="EMBL" id="ADBF01000123">
    <property type="protein sequence ID" value="EFE49423.1"/>
    <property type="molecule type" value="Genomic_DNA"/>
</dbReference>
<dbReference type="Proteomes" id="UP000005536">
    <property type="component" value="Unassembled WGS sequence"/>
</dbReference>
<sequence length="111" mass="12225">FPVTIRGVPKLLGRCFISIICIDCQRSTTTSLTFKPHFTKRLASKGIFQILIVNQSIVRNSLSCSVGQGNVCVGGSNQNSITPIKTITYIERVDARKQVFNVINNLTQPTV</sequence>
<proteinExistence type="predicted"/>
<name>D4DRW3_NEIEG</name>
<dbReference type="AlphaFoldDB" id="D4DRW3"/>
<protein>
    <submittedName>
        <fullName evidence="1">Uncharacterized protein</fullName>
    </submittedName>
</protein>